<proteinExistence type="predicted"/>
<dbReference type="Proteomes" id="UP000011086">
    <property type="component" value="Unassembled WGS sequence"/>
</dbReference>
<organism evidence="2">
    <name type="scientific">Pyricularia oryzae (strain Y34)</name>
    <name type="common">Rice blast fungus</name>
    <name type="synonym">Magnaporthe oryzae</name>
    <dbReference type="NCBI Taxonomy" id="1143189"/>
    <lineage>
        <taxon>Eukaryota</taxon>
        <taxon>Fungi</taxon>
        <taxon>Dikarya</taxon>
        <taxon>Ascomycota</taxon>
        <taxon>Pezizomycotina</taxon>
        <taxon>Sordariomycetes</taxon>
        <taxon>Sordariomycetidae</taxon>
        <taxon>Magnaporthales</taxon>
        <taxon>Pyriculariaceae</taxon>
        <taxon>Pyricularia</taxon>
    </lineage>
</organism>
<keyword evidence="1" id="KW-0732">Signal</keyword>
<protein>
    <submittedName>
        <fullName evidence="2">Uncharacterized protein</fullName>
    </submittedName>
</protein>
<evidence type="ECO:0000313" key="2">
    <source>
        <dbReference type="EMBL" id="ELQ34231.1"/>
    </source>
</evidence>
<dbReference type="AlphaFoldDB" id="A0AA97PGY0"/>
<gene>
    <name evidence="2" type="ORF">OOU_Y34scaffold00781g4</name>
</gene>
<sequence length="138" mass="15028">MKINTSILALTLALLPGMATAGRKWLNKKLWDANGQSAGSVSIVKGGQGSINTDTGPITAEGSYDIYERNGKIEGGPPGYKYTEDRYEDRKDDRYYNTHGITSAMDQPNMEIMEVGIGAMDTMVLQGSLYRPANTNSE</sequence>
<feature type="signal peptide" evidence="1">
    <location>
        <begin position="1"/>
        <end position="21"/>
    </location>
</feature>
<accession>A0AA97PGY0</accession>
<reference evidence="2" key="1">
    <citation type="journal article" date="2012" name="PLoS Genet.">
        <title>Comparative analysis of the genomes of two field isolates of the rice blast fungus Magnaporthe oryzae.</title>
        <authorList>
            <person name="Xue M."/>
            <person name="Yang J."/>
            <person name="Li Z."/>
            <person name="Hu S."/>
            <person name="Yao N."/>
            <person name="Dean R.A."/>
            <person name="Zhao W."/>
            <person name="Shen M."/>
            <person name="Zhang H."/>
            <person name="Li C."/>
            <person name="Liu L."/>
            <person name="Cao L."/>
            <person name="Xu X."/>
            <person name="Xing Y."/>
            <person name="Hsiang T."/>
            <person name="Zhang Z."/>
            <person name="Xu J.R."/>
            <person name="Peng Y.L."/>
        </authorList>
    </citation>
    <scope>NUCLEOTIDE SEQUENCE</scope>
    <source>
        <strain evidence="2">Y34</strain>
    </source>
</reference>
<evidence type="ECO:0000256" key="1">
    <source>
        <dbReference type="SAM" id="SignalP"/>
    </source>
</evidence>
<name>A0AA97PGY0_PYRO3</name>
<dbReference type="EMBL" id="JH793811">
    <property type="protein sequence ID" value="ELQ34231.1"/>
    <property type="molecule type" value="Genomic_DNA"/>
</dbReference>
<feature type="chain" id="PRO_5041710486" evidence="1">
    <location>
        <begin position="22"/>
        <end position="138"/>
    </location>
</feature>